<dbReference type="PANTHER" id="PTHR23416">
    <property type="entry name" value="SIALIC ACID SYNTHASE-RELATED"/>
    <property type="match status" value="1"/>
</dbReference>
<reference evidence="5" key="1">
    <citation type="submission" date="2016-10" db="EMBL/GenBank/DDBJ databases">
        <authorList>
            <person name="Varghese N."/>
            <person name="Submissions S."/>
        </authorList>
    </citation>
    <scope>NUCLEOTIDE SEQUENCE [LARGE SCALE GENOMIC DNA]</scope>
    <source>
        <strain evidence="5">DSM 15282</strain>
    </source>
</reference>
<name>A0A1I5JMZ4_9BACT</name>
<dbReference type="PANTHER" id="PTHR23416:SF23">
    <property type="entry name" value="ACETYLTRANSFERASE C18B11.09C-RELATED"/>
    <property type="match status" value="1"/>
</dbReference>
<evidence type="ECO:0000313" key="4">
    <source>
        <dbReference type="EMBL" id="SFO74157.1"/>
    </source>
</evidence>
<keyword evidence="3" id="KW-1133">Transmembrane helix</keyword>
<dbReference type="InterPro" id="IPR011004">
    <property type="entry name" value="Trimer_LpxA-like_sf"/>
</dbReference>
<dbReference type="InterPro" id="IPR001451">
    <property type="entry name" value="Hexapep"/>
</dbReference>
<keyword evidence="3" id="KW-0472">Membrane</keyword>
<protein>
    <submittedName>
        <fullName evidence="4">Transferase hexapeptide (Six repeat-containing protein)</fullName>
    </submittedName>
</protein>
<dbReference type="InterPro" id="IPR051159">
    <property type="entry name" value="Hexapeptide_acetyltransf"/>
</dbReference>
<dbReference type="EMBL" id="FOVW01000013">
    <property type="protein sequence ID" value="SFO74157.1"/>
    <property type="molecule type" value="Genomic_DNA"/>
</dbReference>
<dbReference type="AlphaFoldDB" id="A0A1I5JMZ4"/>
<evidence type="ECO:0000313" key="5">
    <source>
        <dbReference type="Proteomes" id="UP000199564"/>
    </source>
</evidence>
<keyword evidence="5" id="KW-1185">Reference proteome</keyword>
<accession>A0A1I5JMZ4</accession>
<organism evidence="4 5">
    <name type="scientific">Algoriphagus ornithinivorans</name>
    <dbReference type="NCBI Taxonomy" id="226506"/>
    <lineage>
        <taxon>Bacteria</taxon>
        <taxon>Pseudomonadati</taxon>
        <taxon>Bacteroidota</taxon>
        <taxon>Cytophagia</taxon>
        <taxon>Cytophagales</taxon>
        <taxon>Cyclobacteriaceae</taxon>
        <taxon>Algoriphagus</taxon>
    </lineage>
</organism>
<keyword evidence="3" id="KW-0812">Transmembrane</keyword>
<sequence length="179" mass="20648">MKIKRLAGRSLFYIFKFLLRPISILNHRLFMFFYIKLLKFGGIKFKGKPRYIGYNVIFDDFNLIEFGDRVVISDDCHFLTHDYSITTVLIYKKYNVVNDLAINRGICVGNNVFIGKKSIIMPNSIIGNNIIIGAGSIVRGYLEDGFIYSGNPAIKVKSLDSQYEKWLPLLESDFIRIDK</sequence>
<comment type="similarity">
    <text evidence="1">Belongs to the transferase hexapeptide repeat family.</text>
</comment>
<dbReference type="Gene3D" id="2.160.10.10">
    <property type="entry name" value="Hexapeptide repeat proteins"/>
    <property type="match status" value="1"/>
</dbReference>
<dbReference type="Pfam" id="PF00132">
    <property type="entry name" value="Hexapep"/>
    <property type="match status" value="1"/>
</dbReference>
<gene>
    <name evidence="4" type="ORF">SAMN04488519_1138</name>
</gene>
<dbReference type="GO" id="GO:0008374">
    <property type="term" value="F:O-acyltransferase activity"/>
    <property type="evidence" value="ECO:0007669"/>
    <property type="project" value="TreeGrafter"/>
</dbReference>
<dbReference type="Proteomes" id="UP000199564">
    <property type="component" value="Unassembled WGS sequence"/>
</dbReference>
<evidence type="ECO:0000256" key="1">
    <source>
        <dbReference type="ARBA" id="ARBA00007274"/>
    </source>
</evidence>
<keyword evidence="2 4" id="KW-0808">Transferase</keyword>
<evidence type="ECO:0000256" key="3">
    <source>
        <dbReference type="SAM" id="Phobius"/>
    </source>
</evidence>
<evidence type="ECO:0000256" key="2">
    <source>
        <dbReference type="ARBA" id="ARBA00022679"/>
    </source>
</evidence>
<feature type="transmembrane region" description="Helical" evidence="3">
    <location>
        <begin position="12"/>
        <end position="35"/>
    </location>
</feature>
<proteinExistence type="inferred from homology"/>
<dbReference type="SUPFAM" id="SSF51161">
    <property type="entry name" value="Trimeric LpxA-like enzymes"/>
    <property type="match status" value="1"/>
</dbReference>
<dbReference type="STRING" id="226506.SAMN04488519_1138"/>